<dbReference type="InterPro" id="IPR001750">
    <property type="entry name" value="ND/Mrp_TM"/>
</dbReference>
<gene>
    <name evidence="10" type="ORF">SO802_034852</name>
</gene>
<evidence type="ECO:0000259" key="9">
    <source>
        <dbReference type="Pfam" id="PF00361"/>
    </source>
</evidence>
<feature type="transmembrane region" description="Helical" evidence="8">
    <location>
        <begin position="31"/>
        <end position="48"/>
    </location>
</feature>
<name>A0AAW2BBU9_9ROSI</name>
<feature type="transmembrane region" description="Helical" evidence="8">
    <location>
        <begin position="165"/>
        <end position="183"/>
    </location>
</feature>
<keyword evidence="11" id="KW-1185">Reference proteome</keyword>
<dbReference type="GO" id="GO:0009507">
    <property type="term" value="C:chloroplast"/>
    <property type="evidence" value="ECO:0007669"/>
    <property type="project" value="TreeGrafter"/>
</dbReference>
<feature type="transmembrane region" description="Helical" evidence="8">
    <location>
        <begin position="195"/>
        <end position="212"/>
    </location>
</feature>
<keyword evidence="4" id="KW-1278">Translocase</keyword>
<reference evidence="10 11" key="1">
    <citation type="submission" date="2024-01" db="EMBL/GenBank/DDBJ databases">
        <title>A telomere-to-telomere, gap-free genome of sweet tea (Lithocarpus litseifolius).</title>
        <authorList>
            <person name="Zhou J."/>
        </authorList>
    </citation>
    <scope>NUCLEOTIDE SEQUENCE [LARGE SCALE GENOMIC DNA]</scope>
    <source>
        <strain evidence="10">Zhou-2022a</strain>
        <tissue evidence="10">Leaf</tissue>
    </source>
</reference>
<comment type="caution">
    <text evidence="10">The sequence shown here is derived from an EMBL/GenBank/DDBJ whole genome shotgun (WGS) entry which is preliminary data.</text>
</comment>
<dbReference type="GO" id="GO:0003954">
    <property type="term" value="F:NADH dehydrogenase activity"/>
    <property type="evidence" value="ECO:0007669"/>
    <property type="project" value="TreeGrafter"/>
</dbReference>
<dbReference type="EMBL" id="JAZDWU010000128">
    <property type="protein sequence ID" value="KAK9982234.1"/>
    <property type="molecule type" value="Genomic_DNA"/>
</dbReference>
<comment type="subcellular location">
    <subcellularLocation>
        <location evidence="1">Membrane</location>
        <topology evidence="1">Multi-pass membrane protein</topology>
    </subcellularLocation>
</comment>
<feature type="transmembrane region" description="Helical" evidence="8">
    <location>
        <begin position="54"/>
        <end position="74"/>
    </location>
</feature>
<dbReference type="GO" id="GO:0015990">
    <property type="term" value="P:electron transport coupled proton transport"/>
    <property type="evidence" value="ECO:0007669"/>
    <property type="project" value="TreeGrafter"/>
</dbReference>
<evidence type="ECO:0000313" key="10">
    <source>
        <dbReference type="EMBL" id="KAK9982234.1"/>
    </source>
</evidence>
<dbReference type="Proteomes" id="UP001459277">
    <property type="component" value="Unassembled WGS sequence"/>
</dbReference>
<dbReference type="NCBIfam" id="TIGR01972">
    <property type="entry name" value="NDH_I_M"/>
    <property type="match status" value="1"/>
</dbReference>
<dbReference type="GO" id="GO:0048039">
    <property type="term" value="F:ubiquinone binding"/>
    <property type="evidence" value="ECO:0007669"/>
    <property type="project" value="TreeGrafter"/>
</dbReference>
<proteinExistence type="inferred from homology"/>
<accession>A0AAW2BBU9</accession>
<dbReference type="PANTHER" id="PTHR43507">
    <property type="entry name" value="NADH-UBIQUINONE OXIDOREDUCTASE CHAIN 4"/>
    <property type="match status" value="1"/>
</dbReference>
<evidence type="ECO:0000313" key="11">
    <source>
        <dbReference type="Proteomes" id="UP001459277"/>
    </source>
</evidence>
<feature type="transmembrane region" description="Helical" evidence="8">
    <location>
        <begin position="86"/>
        <end position="110"/>
    </location>
</feature>
<dbReference type="InterPro" id="IPR003918">
    <property type="entry name" value="NADH_UbQ_OxRdtase"/>
</dbReference>
<evidence type="ECO:0000256" key="3">
    <source>
        <dbReference type="ARBA" id="ARBA00022692"/>
    </source>
</evidence>
<evidence type="ECO:0000256" key="2">
    <source>
        <dbReference type="ARBA" id="ARBA00009025"/>
    </source>
</evidence>
<dbReference type="GO" id="GO:0016020">
    <property type="term" value="C:membrane"/>
    <property type="evidence" value="ECO:0007669"/>
    <property type="project" value="UniProtKB-SubCell"/>
</dbReference>
<keyword evidence="7 8" id="KW-0472">Membrane</keyword>
<evidence type="ECO:0000256" key="1">
    <source>
        <dbReference type="ARBA" id="ARBA00004141"/>
    </source>
</evidence>
<feature type="transmembrane region" description="Helical" evidence="8">
    <location>
        <begin position="249"/>
        <end position="268"/>
    </location>
</feature>
<feature type="domain" description="NADH:quinone oxidoreductase/Mrp antiporter transmembrane" evidence="9">
    <location>
        <begin position="50"/>
        <end position="270"/>
    </location>
</feature>
<feature type="transmembrane region" description="Helical" evidence="8">
    <location>
        <begin position="6"/>
        <end position="24"/>
    </location>
</feature>
<dbReference type="InterPro" id="IPR010227">
    <property type="entry name" value="NADH_Q_OxRdtase_chainM/4"/>
</dbReference>
<protein>
    <recommendedName>
        <fullName evidence="9">NADH:quinone oxidoreductase/Mrp antiporter transmembrane domain-containing protein</fullName>
    </recommendedName>
</protein>
<organism evidence="10 11">
    <name type="scientific">Lithocarpus litseifolius</name>
    <dbReference type="NCBI Taxonomy" id="425828"/>
    <lineage>
        <taxon>Eukaryota</taxon>
        <taxon>Viridiplantae</taxon>
        <taxon>Streptophyta</taxon>
        <taxon>Embryophyta</taxon>
        <taxon>Tracheophyta</taxon>
        <taxon>Spermatophyta</taxon>
        <taxon>Magnoliopsida</taxon>
        <taxon>eudicotyledons</taxon>
        <taxon>Gunneridae</taxon>
        <taxon>Pentapetalae</taxon>
        <taxon>rosids</taxon>
        <taxon>fabids</taxon>
        <taxon>Fagales</taxon>
        <taxon>Fagaceae</taxon>
        <taxon>Lithocarpus</taxon>
    </lineage>
</organism>
<keyword evidence="6" id="KW-0520">NAD</keyword>
<evidence type="ECO:0000256" key="8">
    <source>
        <dbReference type="SAM" id="Phobius"/>
    </source>
</evidence>
<keyword evidence="5 8" id="KW-1133">Transmembrane helix</keyword>
<comment type="similarity">
    <text evidence="2">Belongs to the complex I subunit 4 family.</text>
</comment>
<evidence type="ECO:0000256" key="7">
    <source>
        <dbReference type="ARBA" id="ARBA00023136"/>
    </source>
</evidence>
<dbReference type="PANTHER" id="PTHR43507:SF21">
    <property type="entry name" value="NAD(P)H-QUINONE OXIDOREDUCTASE CHAIN 4, CHLOROPLASTIC"/>
    <property type="match status" value="1"/>
</dbReference>
<keyword evidence="3 8" id="KW-0812">Transmembrane</keyword>
<dbReference type="PRINTS" id="PR01437">
    <property type="entry name" value="NUOXDRDTASE4"/>
</dbReference>
<feature type="transmembrane region" description="Helical" evidence="8">
    <location>
        <begin position="130"/>
        <end position="153"/>
    </location>
</feature>
<evidence type="ECO:0000256" key="5">
    <source>
        <dbReference type="ARBA" id="ARBA00022989"/>
    </source>
</evidence>
<dbReference type="Pfam" id="PF00361">
    <property type="entry name" value="Proton_antipo_M"/>
    <property type="match status" value="1"/>
</dbReference>
<dbReference type="AlphaFoldDB" id="A0AAW2BBU9"/>
<feature type="transmembrane region" description="Helical" evidence="8">
    <location>
        <begin position="224"/>
        <end position="243"/>
    </location>
</feature>
<evidence type="ECO:0000256" key="6">
    <source>
        <dbReference type="ARBA" id="ARBA00023027"/>
    </source>
</evidence>
<dbReference type="GO" id="GO:0042773">
    <property type="term" value="P:ATP synthesis coupled electron transport"/>
    <property type="evidence" value="ECO:0007669"/>
    <property type="project" value="InterPro"/>
</dbReference>
<sequence>MDGLSIGPILLTGFITTLATLAAWPVTRDSRLFHFLMLAMYSGQIGLFSSRDLLLFFIMWELELIPVYLLISVWGGKKRLYSATKFILYTAGSSVFLLLGVLGIGLYASNEPTLNFETSANQSYPVALEIIFYIGFLIAFAVKSPIIPFHTWLPDTHGEAHYSTCMLLAGILLKMGAYGLVRINMEFLPRAHSIFAPWLMIVGTIQIIYAASASPGQRNLKKRIAYSSVSHMGFIIIGIGSLSDMGLNGAFLQIISHGFIGAALFFLAGNEL</sequence>
<evidence type="ECO:0000256" key="4">
    <source>
        <dbReference type="ARBA" id="ARBA00022967"/>
    </source>
</evidence>
<dbReference type="GO" id="GO:0008137">
    <property type="term" value="F:NADH dehydrogenase (ubiquinone) activity"/>
    <property type="evidence" value="ECO:0007669"/>
    <property type="project" value="InterPro"/>
</dbReference>